<dbReference type="GO" id="GO:0016853">
    <property type="term" value="F:isomerase activity"/>
    <property type="evidence" value="ECO:0007669"/>
    <property type="project" value="UniProtKB-KW"/>
</dbReference>
<feature type="domain" description="Mycothiol-dependent maleylpyruvate isomerase metal-binding" evidence="1">
    <location>
        <begin position="9"/>
        <end position="145"/>
    </location>
</feature>
<organism evidence="2 3">
    <name type="scientific">Nocardioides marmoriginsengisoli</name>
    <dbReference type="NCBI Taxonomy" id="661483"/>
    <lineage>
        <taxon>Bacteria</taxon>
        <taxon>Bacillati</taxon>
        <taxon>Actinomycetota</taxon>
        <taxon>Actinomycetes</taxon>
        <taxon>Propionibacteriales</taxon>
        <taxon>Nocardioidaceae</taxon>
        <taxon>Nocardioides</taxon>
    </lineage>
</organism>
<dbReference type="Pfam" id="PF11716">
    <property type="entry name" value="MDMPI_N"/>
    <property type="match status" value="1"/>
</dbReference>
<proteinExistence type="predicted"/>
<dbReference type="RefSeq" id="WP_123229651.1">
    <property type="nucleotide sequence ID" value="NZ_RJSE01000016.1"/>
</dbReference>
<dbReference type="InterPro" id="IPR024344">
    <property type="entry name" value="MDMPI_metal-binding"/>
</dbReference>
<dbReference type="OrthoDB" id="5118203at2"/>
<accession>A0A3N0C921</accession>
<dbReference type="InterPro" id="IPR017517">
    <property type="entry name" value="Maleyloyr_isom"/>
</dbReference>
<evidence type="ECO:0000313" key="3">
    <source>
        <dbReference type="Proteomes" id="UP000267128"/>
    </source>
</evidence>
<name>A0A3N0C921_9ACTN</name>
<gene>
    <name evidence="2" type="ORF">EFK50_21415</name>
</gene>
<dbReference type="InterPro" id="IPR036527">
    <property type="entry name" value="SCP2_sterol-bd_dom_sf"/>
</dbReference>
<dbReference type="AlphaFoldDB" id="A0A3N0C921"/>
<dbReference type="EMBL" id="RJSE01000016">
    <property type="protein sequence ID" value="RNL59950.1"/>
    <property type="molecule type" value="Genomic_DNA"/>
</dbReference>
<evidence type="ECO:0000313" key="2">
    <source>
        <dbReference type="EMBL" id="RNL59950.1"/>
    </source>
</evidence>
<dbReference type="Gene3D" id="1.20.120.450">
    <property type="entry name" value="dinb family like domain"/>
    <property type="match status" value="1"/>
</dbReference>
<dbReference type="NCBIfam" id="TIGR03083">
    <property type="entry name" value="maleylpyruvate isomerase family mycothiol-dependent enzyme"/>
    <property type="match status" value="1"/>
</dbReference>
<evidence type="ECO:0000259" key="1">
    <source>
        <dbReference type="Pfam" id="PF11716"/>
    </source>
</evidence>
<protein>
    <submittedName>
        <fullName evidence="2">Maleylpyruvate isomerase family mycothiol-dependent enzyme</fullName>
    </submittedName>
</protein>
<dbReference type="InterPro" id="IPR034660">
    <property type="entry name" value="DinB/YfiT-like"/>
</dbReference>
<dbReference type="GO" id="GO:0046872">
    <property type="term" value="F:metal ion binding"/>
    <property type="evidence" value="ECO:0007669"/>
    <property type="project" value="InterPro"/>
</dbReference>
<comment type="caution">
    <text evidence="2">The sequence shown here is derived from an EMBL/GenBank/DDBJ whole genome shotgun (WGS) entry which is preliminary data.</text>
</comment>
<dbReference type="SUPFAM" id="SSF109854">
    <property type="entry name" value="DinB/YfiT-like putative metalloenzymes"/>
    <property type="match status" value="1"/>
</dbReference>
<keyword evidence="2" id="KW-0413">Isomerase</keyword>
<reference evidence="2 3" key="1">
    <citation type="submission" date="2018-11" db="EMBL/GenBank/DDBJ databases">
        <authorList>
            <person name="Li F."/>
        </authorList>
    </citation>
    <scope>NUCLEOTIDE SEQUENCE [LARGE SCALE GENOMIC DNA]</scope>
    <source>
        <strain evidence="2 3">Gsoil 097</strain>
    </source>
</reference>
<keyword evidence="3" id="KW-1185">Reference proteome</keyword>
<sequence>MPDELEALHRSDQRVVRTVDSLTDAEWAGASLLPGWTRAHVVAHLALNAEGFAGALEALAEGEPRPIYPSEEARDAGIEELAVQDHGVIRERFFAATQHFRNVAEELPDEIWEGTVLRVPEGPEWPARFLVGARRREVEIHHADLGLAYTRQDWPSDFCEALLDHAIKDRAFAVLATDLGRTWGSGTPTTQGTAADLGWWLTGRGRGEGLTGDLPDLG</sequence>
<dbReference type="Proteomes" id="UP000267128">
    <property type="component" value="Unassembled WGS sequence"/>
</dbReference>
<keyword evidence="2" id="KW-0670">Pyruvate</keyword>
<dbReference type="SUPFAM" id="SSF55718">
    <property type="entry name" value="SCP-like"/>
    <property type="match status" value="1"/>
</dbReference>